<sequence length="148" mass="16589">MSARVIKVFVTKTGKVKKDFSTISERKKSPNRLVVDEAVNDDNSVGLYDLVSIHHSPDVKNGNQVHILPIDDTIEGVTGNLFDAYLKPYFADAYRPVRKADLFLVGGMMRSVEFKVMETNPFEYSIVAPDTEIFCDGEPISSAKMRKD</sequence>
<dbReference type="EMBL" id="CABIKO010000191">
    <property type="protein sequence ID" value="VVA30463.1"/>
    <property type="molecule type" value="Genomic_DNA"/>
</dbReference>
<dbReference type="InParanoid" id="A0A5E4FSL5"/>
<accession>A0A5E4FSL5</accession>
<dbReference type="SUPFAM" id="SSF54585">
    <property type="entry name" value="Cdc48 domain 2-like"/>
    <property type="match status" value="1"/>
</dbReference>
<dbReference type="Gramene" id="VVA30463">
    <property type="protein sequence ID" value="VVA30463"/>
    <property type="gene ID" value="Prudul26B006228"/>
</dbReference>
<evidence type="ECO:0000313" key="4">
    <source>
        <dbReference type="EMBL" id="VVA30463.1"/>
    </source>
</evidence>
<dbReference type="OMA" id="FEYSIVA"/>
<evidence type="ECO:0000256" key="2">
    <source>
        <dbReference type="ARBA" id="ARBA00022840"/>
    </source>
</evidence>
<dbReference type="InterPro" id="IPR029067">
    <property type="entry name" value="CDC48_domain_2-like_sf"/>
</dbReference>
<dbReference type="Gene3D" id="3.10.330.10">
    <property type="match status" value="1"/>
</dbReference>
<dbReference type="InterPro" id="IPR004201">
    <property type="entry name" value="Cdc48_dom2"/>
</dbReference>
<evidence type="ECO:0000256" key="1">
    <source>
        <dbReference type="ARBA" id="ARBA00022741"/>
    </source>
</evidence>
<evidence type="ECO:0000313" key="5">
    <source>
        <dbReference type="Proteomes" id="UP000327085"/>
    </source>
</evidence>
<dbReference type="Gene3D" id="2.40.40.20">
    <property type="match status" value="1"/>
</dbReference>
<keyword evidence="2" id="KW-0067">ATP-binding</keyword>
<reference evidence="5" key="1">
    <citation type="journal article" date="2020" name="Plant J.">
        <title>Transposons played a major role in the diversification between the closely related almond and peach genomes: results from the almond genome sequence.</title>
        <authorList>
            <person name="Alioto T."/>
            <person name="Alexiou K.G."/>
            <person name="Bardil A."/>
            <person name="Barteri F."/>
            <person name="Castanera R."/>
            <person name="Cruz F."/>
            <person name="Dhingra A."/>
            <person name="Duval H."/>
            <person name="Fernandez I Marti A."/>
            <person name="Frias L."/>
            <person name="Galan B."/>
            <person name="Garcia J.L."/>
            <person name="Howad W."/>
            <person name="Gomez-Garrido J."/>
            <person name="Gut M."/>
            <person name="Julca I."/>
            <person name="Morata J."/>
            <person name="Puigdomenech P."/>
            <person name="Ribeca P."/>
            <person name="Rubio Cabetas M.J."/>
            <person name="Vlasova A."/>
            <person name="Wirthensohn M."/>
            <person name="Garcia-Mas J."/>
            <person name="Gabaldon T."/>
            <person name="Casacuberta J.M."/>
            <person name="Arus P."/>
        </authorList>
    </citation>
    <scope>NUCLEOTIDE SEQUENCE [LARGE SCALE GENOMIC DNA]</scope>
    <source>
        <strain evidence="5">cv. Texas</strain>
    </source>
</reference>
<dbReference type="GO" id="GO:0005524">
    <property type="term" value="F:ATP binding"/>
    <property type="evidence" value="ECO:0007669"/>
    <property type="project" value="UniProtKB-KW"/>
</dbReference>
<dbReference type="Pfam" id="PF02933">
    <property type="entry name" value="CDC48_2"/>
    <property type="match status" value="1"/>
</dbReference>
<keyword evidence="1" id="KW-0547">Nucleotide-binding</keyword>
<dbReference type="AlphaFoldDB" id="A0A5E4FSL5"/>
<dbReference type="FunFam" id="3.10.330.10:FF:000001">
    <property type="entry name" value="Cell division control 48"/>
    <property type="match status" value="1"/>
</dbReference>
<feature type="domain" description="CDC48" evidence="3">
    <location>
        <begin position="76"/>
        <end position="142"/>
    </location>
</feature>
<dbReference type="SMART" id="SM01072">
    <property type="entry name" value="CDC48_2"/>
    <property type="match status" value="1"/>
</dbReference>
<gene>
    <name evidence="4" type="ORF">ALMOND_2B006228</name>
</gene>
<organism evidence="4 5">
    <name type="scientific">Prunus dulcis</name>
    <name type="common">Almond</name>
    <name type="synonym">Amygdalus dulcis</name>
    <dbReference type="NCBI Taxonomy" id="3755"/>
    <lineage>
        <taxon>Eukaryota</taxon>
        <taxon>Viridiplantae</taxon>
        <taxon>Streptophyta</taxon>
        <taxon>Embryophyta</taxon>
        <taxon>Tracheophyta</taxon>
        <taxon>Spermatophyta</taxon>
        <taxon>Magnoliopsida</taxon>
        <taxon>eudicotyledons</taxon>
        <taxon>Gunneridae</taxon>
        <taxon>Pentapetalae</taxon>
        <taxon>rosids</taxon>
        <taxon>fabids</taxon>
        <taxon>Rosales</taxon>
        <taxon>Rosaceae</taxon>
        <taxon>Amygdaloideae</taxon>
        <taxon>Amygdaleae</taxon>
        <taxon>Prunus</taxon>
    </lineage>
</organism>
<name>A0A5E4FSL5_PRUDU</name>
<proteinExistence type="predicted"/>
<dbReference type="Proteomes" id="UP000327085">
    <property type="component" value="Chromosome 5"/>
</dbReference>
<protein>
    <recommendedName>
        <fullName evidence="3">CDC48 domain-containing protein</fullName>
    </recommendedName>
</protein>
<evidence type="ECO:0000259" key="3">
    <source>
        <dbReference type="SMART" id="SM01072"/>
    </source>
</evidence>